<proteinExistence type="predicted"/>
<keyword evidence="4" id="KW-1185">Reference proteome</keyword>
<gene>
    <name evidence="3" type="ORF">HRH59_10050</name>
</gene>
<evidence type="ECO:0000313" key="4">
    <source>
        <dbReference type="Proteomes" id="UP000523161"/>
    </source>
</evidence>
<feature type="domain" description="Flagellar assembly protein FliH/Type III secretion system HrpE" evidence="2">
    <location>
        <begin position="74"/>
        <end position="174"/>
    </location>
</feature>
<organism evidence="3 4">
    <name type="scientific">Rheinheimera lutimaris</name>
    <dbReference type="NCBI Taxonomy" id="2740584"/>
    <lineage>
        <taxon>Bacteria</taxon>
        <taxon>Pseudomonadati</taxon>
        <taxon>Pseudomonadota</taxon>
        <taxon>Gammaproteobacteria</taxon>
        <taxon>Chromatiales</taxon>
        <taxon>Chromatiaceae</taxon>
        <taxon>Rheinheimera</taxon>
    </lineage>
</organism>
<evidence type="ECO:0000313" key="3">
    <source>
        <dbReference type="EMBL" id="NRQ42894.1"/>
    </source>
</evidence>
<feature type="coiled-coil region" evidence="1">
    <location>
        <begin position="59"/>
        <end position="97"/>
    </location>
</feature>
<dbReference type="Pfam" id="PF02108">
    <property type="entry name" value="FliH"/>
    <property type="match status" value="1"/>
</dbReference>
<comment type="caution">
    <text evidence="3">The sequence shown here is derived from an EMBL/GenBank/DDBJ whole genome shotgun (WGS) entry which is preliminary data.</text>
</comment>
<reference evidence="3 4" key="1">
    <citation type="submission" date="2020-06" db="EMBL/GenBank/DDBJ databases">
        <title>Rheinheimera sp. nov., a marine bacterium isolated from coastal.</title>
        <authorList>
            <person name="Yu Q."/>
            <person name="Qi Y."/>
            <person name="Pu J."/>
        </authorList>
    </citation>
    <scope>NUCLEOTIDE SEQUENCE [LARGE SCALE GENOMIC DNA]</scope>
    <source>
        <strain evidence="3 4">YQF-2</strain>
    </source>
</reference>
<dbReference type="AlphaFoldDB" id="A0A7Y5ART4"/>
<dbReference type="RefSeq" id="WP_173501137.1">
    <property type="nucleotide sequence ID" value="NZ_JABSOD010000008.1"/>
</dbReference>
<name>A0A7Y5ART4_9GAMM</name>
<protein>
    <recommendedName>
        <fullName evidence="2">Flagellar assembly protein FliH/Type III secretion system HrpE domain-containing protein</fullName>
    </recommendedName>
</protein>
<evidence type="ECO:0000256" key="1">
    <source>
        <dbReference type="SAM" id="Coils"/>
    </source>
</evidence>
<accession>A0A7Y5ART4</accession>
<evidence type="ECO:0000259" key="2">
    <source>
        <dbReference type="Pfam" id="PF02108"/>
    </source>
</evidence>
<sequence length="212" mass="23385">MADVYRFPGVQRDMSQQSIEQQLQLAYERGLTEGKRLGAEEGKQQAQQLAQQQAQAEAGEQLKQAVRALRQQFEQQLAQLEQQLAGQQQQHEQQLALGIFELVSKLAESTLEAELSLQPAHLQQAVHSLLPLLQVNEHISAVRLAPQDLAIWQQLDVSALGPVLLQADHSLAPGSAAFVGTAQLHLVDFRQRLAAMLPQVQQQLQAADDVTA</sequence>
<dbReference type="InterPro" id="IPR018035">
    <property type="entry name" value="Flagellar_FliH/T3SS_HrpE"/>
</dbReference>
<dbReference type="EMBL" id="JABSOD010000008">
    <property type="protein sequence ID" value="NRQ42894.1"/>
    <property type="molecule type" value="Genomic_DNA"/>
</dbReference>
<dbReference type="Proteomes" id="UP000523161">
    <property type="component" value="Unassembled WGS sequence"/>
</dbReference>
<keyword evidence="1" id="KW-0175">Coiled coil</keyword>